<gene>
    <name evidence="6" type="ORF">N7482_006754</name>
</gene>
<evidence type="ECO:0000256" key="1">
    <source>
        <dbReference type="ARBA" id="ARBA00023015"/>
    </source>
</evidence>
<feature type="compositionally biased region" description="Polar residues" evidence="5">
    <location>
        <begin position="311"/>
        <end position="321"/>
    </location>
</feature>
<dbReference type="Proteomes" id="UP001149163">
    <property type="component" value="Unassembled WGS sequence"/>
</dbReference>
<sequence>MSSSDHKPKIRPQQSCLKCRERKVRVCIDQSPHPPNSNIPIPARPSTSQKEMNTTKKTTQANRQCSRLQCDRSIPCEACIHRGIESECTYLTSAEDRAHISQAEIIDRLRREVTQLRGQLTQGPGARGPSPARRRERALYARKYKKSRGSAEPRASYAAGSASGTRSGSRSVTDSEPVDGGSWPGSSPSSTSTTTMTNPMAMTSPDSTGSESGASAGYAQHQAYPGSTAPYGTQIVKADVATITESAAFGNYPLGDAMAQCQVSGLPAFPGEIPGSCPMQGLSQAPQAHAPAPAPDGVIAGPPMHMYGSEESPSQDGVYSHSNHHLCEDYADMNTLNAHSPSQAYPLPWAQEHGHHLANAQPPAQAPAPPDSSYYYSSSSMDTFAQHDPTSHPQLHLSHTPCPLPQSHPLPPPSHPTEYQAHAINSIPDSWKGPDKQDLLETLLETISSCHEERIAQVVAVVRASETPEEAVSGICQVLGISADGAGPP</sequence>
<keyword evidence="3" id="KW-0804">Transcription</keyword>
<dbReference type="Gene3D" id="4.10.240.10">
    <property type="entry name" value="Zn(2)-C6 fungal-type DNA-binding domain"/>
    <property type="match status" value="1"/>
</dbReference>
<feature type="region of interest" description="Disordered" evidence="5">
    <location>
        <begin position="143"/>
        <end position="217"/>
    </location>
</feature>
<dbReference type="EMBL" id="JAPQKN010000004">
    <property type="protein sequence ID" value="KAJ5159750.1"/>
    <property type="molecule type" value="Genomic_DNA"/>
</dbReference>
<evidence type="ECO:0008006" key="8">
    <source>
        <dbReference type="Google" id="ProtNLM"/>
    </source>
</evidence>
<organism evidence="6 7">
    <name type="scientific">Penicillium canariense</name>
    <dbReference type="NCBI Taxonomy" id="189055"/>
    <lineage>
        <taxon>Eukaryota</taxon>
        <taxon>Fungi</taxon>
        <taxon>Dikarya</taxon>
        <taxon>Ascomycota</taxon>
        <taxon>Pezizomycotina</taxon>
        <taxon>Eurotiomycetes</taxon>
        <taxon>Eurotiomycetidae</taxon>
        <taxon>Eurotiales</taxon>
        <taxon>Aspergillaceae</taxon>
        <taxon>Penicillium</taxon>
    </lineage>
</organism>
<evidence type="ECO:0000256" key="2">
    <source>
        <dbReference type="ARBA" id="ARBA00023125"/>
    </source>
</evidence>
<keyword evidence="7" id="KW-1185">Reference proteome</keyword>
<feature type="region of interest" description="Disordered" evidence="5">
    <location>
        <begin position="359"/>
        <end position="417"/>
    </location>
</feature>
<dbReference type="GO" id="GO:0008270">
    <property type="term" value="F:zinc ion binding"/>
    <property type="evidence" value="ECO:0007669"/>
    <property type="project" value="InterPro"/>
</dbReference>
<feature type="compositionally biased region" description="Polar residues" evidence="5">
    <location>
        <begin position="45"/>
        <end position="60"/>
    </location>
</feature>
<dbReference type="GO" id="GO:0000981">
    <property type="term" value="F:DNA-binding transcription factor activity, RNA polymerase II-specific"/>
    <property type="evidence" value="ECO:0007669"/>
    <property type="project" value="InterPro"/>
</dbReference>
<accession>A0A9W9HXX5</accession>
<keyword evidence="4" id="KW-0539">Nucleus</keyword>
<comment type="caution">
    <text evidence="6">The sequence shown here is derived from an EMBL/GenBank/DDBJ whole genome shotgun (WGS) entry which is preliminary data.</text>
</comment>
<dbReference type="OrthoDB" id="4159781at2759"/>
<feature type="compositionally biased region" description="Pro residues" evidence="5">
    <location>
        <begin position="402"/>
        <end position="415"/>
    </location>
</feature>
<dbReference type="AlphaFoldDB" id="A0A9W9HXX5"/>
<proteinExistence type="predicted"/>
<reference evidence="6" key="2">
    <citation type="journal article" date="2023" name="IMA Fungus">
        <title>Comparative genomic study of the Penicillium genus elucidates a diverse pangenome and 15 lateral gene transfer events.</title>
        <authorList>
            <person name="Petersen C."/>
            <person name="Sorensen T."/>
            <person name="Nielsen M.R."/>
            <person name="Sondergaard T.E."/>
            <person name="Sorensen J.L."/>
            <person name="Fitzpatrick D.A."/>
            <person name="Frisvad J.C."/>
            <person name="Nielsen K.L."/>
        </authorList>
    </citation>
    <scope>NUCLEOTIDE SEQUENCE</scope>
    <source>
        <strain evidence="6">IBT 26290</strain>
    </source>
</reference>
<keyword evidence="1" id="KW-0805">Transcription regulation</keyword>
<reference evidence="6" key="1">
    <citation type="submission" date="2022-11" db="EMBL/GenBank/DDBJ databases">
        <authorList>
            <person name="Petersen C."/>
        </authorList>
    </citation>
    <scope>NUCLEOTIDE SEQUENCE</scope>
    <source>
        <strain evidence="6">IBT 26290</strain>
    </source>
</reference>
<dbReference type="GeneID" id="81428055"/>
<evidence type="ECO:0000313" key="7">
    <source>
        <dbReference type="Proteomes" id="UP001149163"/>
    </source>
</evidence>
<feature type="region of interest" description="Disordered" evidence="5">
    <location>
        <begin position="282"/>
        <end position="321"/>
    </location>
</feature>
<evidence type="ECO:0000313" key="6">
    <source>
        <dbReference type="EMBL" id="KAJ5159750.1"/>
    </source>
</evidence>
<evidence type="ECO:0000256" key="3">
    <source>
        <dbReference type="ARBA" id="ARBA00023163"/>
    </source>
</evidence>
<dbReference type="GO" id="GO:0003677">
    <property type="term" value="F:DNA binding"/>
    <property type="evidence" value="ECO:0007669"/>
    <property type="project" value="UniProtKB-KW"/>
</dbReference>
<feature type="compositionally biased region" description="Low complexity" evidence="5">
    <location>
        <begin position="154"/>
        <end position="171"/>
    </location>
</feature>
<feature type="region of interest" description="Disordered" evidence="5">
    <location>
        <begin position="29"/>
        <end position="60"/>
    </location>
</feature>
<evidence type="ECO:0000256" key="5">
    <source>
        <dbReference type="SAM" id="MobiDB-lite"/>
    </source>
</evidence>
<feature type="compositionally biased region" description="Low complexity" evidence="5">
    <location>
        <begin position="186"/>
        <end position="205"/>
    </location>
</feature>
<dbReference type="RefSeq" id="XP_056541308.1">
    <property type="nucleotide sequence ID" value="XM_056688879.1"/>
</dbReference>
<name>A0A9W9HXX5_9EURO</name>
<dbReference type="InterPro" id="IPR036864">
    <property type="entry name" value="Zn2-C6_fun-type_DNA-bd_sf"/>
</dbReference>
<keyword evidence="2" id="KW-0238">DNA-binding</keyword>
<feature type="compositionally biased region" description="Low complexity" evidence="5">
    <location>
        <begin position="371"/>
        <end position="380"/>
    </location>
</feature>
<protein>
    <recommendedName>
        <fullName evidence="8">Zn(2)-C6 fungal-type domain-containing protein</fullName>
    </recommendedName>
</protein>
<evidence type="ECO:0000256" key="4">
    <source>
        <dbReference type="ARBA" id="ARBA00023242"/>
    </source>
</evidence>